<proteinExistence type="predicted"/>
<accession>A0A059AS68</accession>
<evidence type="ECO:0000313" key="1">
    <source>
        <dbReference type="EMBL" id="KCW56501.1"/>
    </source>
</evidence>
<organism evidence="1">
    <name type="scientific">Eucalyptus grandis</name>
    <name type="common">Flooded gum</name>
    <dbReference type="NCBI Taxonomy" id="71139"/>
    <lineage>
        <taxon>Eukaryota</taxon>
        <taxon>Viridiplantae</taxon>
        <taxon>Streptophyta</taxon>
        <taxon>Embryophyta</taxon>
        <taxon>Tracheophyta</taxon>
        <taxon>Spermatophyta</taxon>
        <taxon>Magnoliopsida</taxon>
        <taxon>eudicotyledons</taxon>
        <taxon>Gunneridae</taxon>
        <taxon>Pentapetalae</taxon>
        <taxon>rosids</taxon>
        <taxon>malvids</taxon>
        <taxon>Myrtales</taxon>
        <taxon>Myrtaceae</taxon>
        <taxon>Myrtoideae</taxon>
        <taxon>Eucalypteae</taxon>
        <taxon>Eucalyptus</taxon>
    </lineage>
</organism>
<protein>
    <submittedName>
        <fullName evidence="1">Uncharacterized protein</fullName>
    </submittedName>
</protein>
<dbReference type="AlphaFoldDB" id="A0A059AS68"/>
<name>A0A059AS68_EUCGR</name>
<gene>
    <name evidence="1" type="ORF">EUGRSUZ_I02224</name>
</gene>
<dbReference type="Gramene" id="KCW56501">
    <property type="protein sequence ID" value="KCW56501"/>
    <property type="gene ID" value="EUGRSUZ_I02224"/>
</dbReference>
<dbReference type="InParanoid" id="A0A059AS68"/>
<dbReference type="EMBL" id="KK198761">
    <property type="protein sequence ID" value="KCW56501.1"/>
    <property type="molecule type" value="Genomic_DNA"/>
</dbReference>
<reference evidence="1" key="1">
    <citation type="submission" date="2013-07" db="EMBL/GenBank/DDBJ databases">
        <title>The genome of Eucalyptus grandis.</title>
        <authorList>
            <person name="Schmutz J."/>
            <person name="Hayes R."/>
            <person name="Myburg A."/>
            <person name="Tuskan G."/>
            <person name="Grattapaglia D."/>
            <person name="Rokhsar D.S."/>
        </authorList>
    </citation>
    <scope>NUCLEOTIDE SEQUENCE</scope>
    <source>
        <tissue evidence="1">Leaf extractions</tissue>
    </source>
</reference>
<sequence>MRELYQEKGNTLFLNLVRPTLFWHSVGDNNYDVRRLERVYIYLTKAKTPNFVPIFTCNQPWPIRNPHLDTVGDSLTLKLFFLFRGLNRACAQL</sequence>